<dbReference type="AlphaFoldDB" id="A0AA40CLW9"/>
<protein>
    <recommendedName>
        <fullName evidence="4">Ankyrin</fullName>
    </recommendedName>
</protein>
<organism evidence="2 3">
    <name type="scientific">Cercophora newfieldiana</name>
    <dbReference type="NCBI Taxonomy" id="92897"/>
    <lineage>
        <taxon>Eukaryota</taxon>
        <taxon>Fungi</taxon>
        <taxon>Dikarya</taxon>
        <taxon>Ascomycota</taxon>
        <taxon>Pezizomycotina</taxon>
        <taxon>Sordariomycetes</taxon>
        <taxon>Sordariomycetidae</taxon>
        <taxon>Sordariales</taxon>
        <taxon>Lasiosphaeriaceae</taxon>
        <taxon>Cercophora</taxon>
    </lineage>
</organism>
<evidence type="ECO:0008006" key="4">
    <source>
        <dbReference type="Google" id="ProtNLM"/>
    </source>
</evidence>
<proteinExistence type="predicted"/>
<dbReference type="SUPFAM" id="SSF48403">
    <property type="entry name" value="Ankyrin repeat"/>
    <property type="match status" value="1"/>
</dbReference>
<evidence type="ECO:0000256" key="1">
    <source>
        <dbReference type="SAM" id="MobiDB-lite"/>
    </source>
</evidence>
<name>A0AA40CLW9_9PEZI</name>
<evidence type="ECO:0000313" key="2">
    <source>
        <dbReference type="EMBL" id="KAK0643325.1"/>
    </source>
</evidence>
<gene>
    <name evidence="2" type="ORF">B0T16DRAFT_179946</name>
</gene>
<evidence type="ECO:0000313" key="3">
    <source>
        <dbReference type="Proteomes" id="UP001174936"/>
    </source>
</evidence>
<dbReference type="EMBL" id="JAULSV010000005">
    <property type="protein sequence ID" value="KAK0643325.1"/>
    <property type="molecule type" value="Genomic_DNA"/>
</dbReference>
<dbReference type="SMART" id="SM00248">
    <property type="entry name" value="ANK"/>
    <property type="match status" value="3"/>
</dbReference>
<dbReference type="Pfam" id="PF12796">
    <property type="entry name" value="Ank_2"/>
    <property type="match status" value="1"/>
</dbReference>
<keyword evidence="3" id="KW-1185">Reference proteome</keyword>
<dbReference type="Proteomes" id="UP001174936">
    <property type="component" value="Unassembled WGS sequence"/>
</dbReference>
<feature type="region of interest" description="Disordered" evidence="1">
    <location>
        <begin position="286"/>
        <end position="306"/>
    </location>
</feature>
<comment type="caution">
    <text evidence="2">The sequence shown here is derived from an EMBL/GenBank/DDBJ whole genome shotgun (WGS) entry which is preliminary data.</text>
</comment>
<dbReference type="Gene3D" id="1.25.40.20">
    <property type="entry name" value="Ankyrin repeat-containing domain"/>
    <property type="match status" value="1"/>
</dbReference>
<sequence>MRFSLLRTEQFLRPLLSPTGPISQGSGISLLYLRHVSDVDYEVKAILSQLDALLSSPSPETKASALSIMLSLDKDPWPSFISQHLSRLNNVPAFQGPAGSSELAPELQLEALETALASTHKIDATTDELPAQYYECFGRYSKLLNGVLEKYGSSLTPLDGVWDIPLLGGSPLVSGALRSLRPPILAARDYYRRTRLHLALYWEANDDLLGQVVARSSGCLRDRFGFTPLHLAVILRRLRCIRELMTLNADGLEARCQNGKTALDYAIALGYTEIISVLRRETISDTITNPHPQLDGAHTSAEPETR</sequence>
<reference evidence="2" key="1">
    <citation type="submission" date="2023-06" db="EMBL/GenBank/DDBJ databases">
        <title>Genome-scale phylogeny and comparative genomics of the fungal order Sordariales.</title>
        <authorList>
            <consortium name="Lawrence Berkeley National Laboratory"/>
            <person name="Hensen N."/>
            <person name="Bonometti L."/>
            <person name="Westerberg I."/>
            <person name="Brannstrom I.O."/>
            <person name="Guillou S."/>
            <person name="Cros-Aarteil S."/>
            <person name="Calhoun S."/>
            <person name="Haridas S."/>
            <person name="Kuo A."/>
            <person name="Mondo S."/>
            <person name="Pangilinan J."/>
            <person name="Riley R."/>
            <person name="Labutti K."/>
            <person name="Andreopoulos B."/>
            <person name="Lipzen A."/>
            <person name="Chen C."/>
            <person name="Yanf M."/>
            <person name="Daum C."/>
            <person name="Ng V."/>
            <person name="Clum A."/>
            <person name="Steindorff A."/>
            <person name="Ohm R."/>
            <person name="Martin F."/>
            <person name="Silar P."/>
            <person name="Natvig D."/>
            <person name="Lalanne C."/>
            <person name="Gautier V."/>
            <person name="Ament-Velasquez S.L."/>
            <person name="Kruys A."/>
            <person name="Hutchinson M.I."/>
            <person name="Powell A.J."/>
            <person name="Barry K."/>
            <person name="Miller A.N."/>
            <person name="Grigoriev I.V."/>
            <person name="Debuchy R."/>
            <person name="Gladieux P."/>
            <person name="Thoren M.H."/>
            <person name="Johannesson H."/>
        </authorList>
    </citation>
    <scope>NUCLEOTIDE SEQUENCE</scope>
    <source>
        <strain evidence="2">SMH2532-1</strain>
    </source>
</reference>
<dbReference type="InterPro" id="IPR002110">
    <property type="entry name" value="Ankyrin_rpt"/>
</dbReference>
<dbReference type="InterPro" id="IPR036770">
    <property type="entry name" value="Ankyrin_rpt-contain_sf"/>
</dbReference>
<accession>A0AA40CLW9</accession>